<dbReference type="VEuPathDB" id="FungiDB:BO82DRAFT_46885"/>
<name>A0A319DW73_9EURO</name>
<dbReference type="RefSeq" id="XP_025493372.1">
    <property type="nucleotide sequence ID" value="XM_025641227.1"/>
</dbReference>
<keyword evidence="2" id="KW-1185">Reference proteome</keyword>
<gene>
    <name evidence="1" type="ORF">BO82DRAFT_46885</name>
</gene>
<sequence>MLPRCSVTHHLRRAIFRGDSQASTLISLPGPKTRISSWRRFVETISRESFICCRRRRHLNLMDCPPRVSALRIKSQLGDWIMRPSKTKPSPRRPGSTHPV</sequence>
<proteinExistence type="predicted"/>
<protein>
    <submittedName>
        <fullName evidence="1">Uncharacterized protein</fullName>
    </submittedName>
</protein>
<evidence type="ECO:0000313" key="2">
    <source>
        <dbReference type="Proteomes" id="UP000248340"/>
    </source>
</evidence>
<accession>A0A319DW73</accession>
<organism evidence="1 2">
    <name type="scientific">Aspergillus uvarum CBS 121591</name>
    <dbReference type="NCBI Taxonomy" id="1448315"/>
    <lineage>
        <taxon>Eukaryota</taxon>
        <taxon>Fungi</taxon>
        <taxon>Dikarya</taxon>
        <taxon>Ascomycota</taxon>
        <taxon>Pezizomycotina</taxon>
        <taxon>Eurotiomycetes</taxon>
        <taxon>Eurotiomycetidae</taxon>
        <taxon>Eurotiales</taxon>
        <taxon>Aspergillaceae</taxon>
        <taxon>Aspergillus</taxon>
        <taxon>Aspergillus subgen. Circumdati</taxon>
    </lineage>
</organism>
<reference evidence="1 2" key="1">
    <citation type="submission" date="2016-12" db="EMBL/GenBank/DDBJ databases">
        <title>The genomes of Aspergillus section Nigri reveals drivers in fungal speciation.</title>
        <authorList>
            <consortium name="DOE Joint Genome Institute"/>
            <person name="Vesth T.C."/>
            <person name="Nybo J."/>
            <person name="Theobald S."/>
            <person name="Brandl J."/>
            <person name="Frisvad J.C."/>
            <person name="Nielsen K.F."/>
            <person name="Lyhne E.K."/>
            <person name="Kogle M.E."/>
            <person name="Kuo A."/>
            <person name="Riley R."/>
            <person name="Clum A."/>
            <person name="Nolan M."/>
            <person name="Lipzen A."/>
            <person name="Salamov A."/>
            <person name="Henrissat B."/>
            <person name="Wiebenga A."/>
            <person name="De Vries R.P."/>
            <person name="Grigoriev I.V."/>
            <person name="Mortensen U.H."/>
            <person name="Andersen M.R."/>
            <person name="Baker S.E."/>
        </authorList>
    </citation>
    <scope>NUCLEOTIDE SEQUENCE [LARGE SCALE GENOMIC DNA]</scope>
    <source>
        <strain evidence="1 2">CBS 121591</strain>
    </source>
</reference>
<evidence type="ECO:0000313" key="1">
    <source>
        <dbReference type="EMBL" id="PYH83172.1"/>
    </source>
</evidence>
<dbReference type="GeneID" id="37143969"/>
<dbReference type="EMBL" id="KZ821691">
    <property type="protein sequence ID" value="PYH83172.1"/>
    <property type="molecule type" value="Genomic_DNA"/>
</dbReference>
<dbReference type="AlphaFoldDB" id="A0A319DW73"/>
<dbReference type="Proteomes" id="UP000248340">
    <property type="component" value="Unassembled WGS sequence"/>
</dbReference>